<evidence type="ECO:0000313" key="1">
    <source>
        <dbReference type="EMBL" id="KAE8545375.1"/>
    </source>
</evidence>
<protein>
    <submittedName>
        <fullName evidence="1">Uncharacterized protein</fullName>
    </submittedName>
</protein>
<name>A0A833NAQ2_MARNT</name>
<sequence>MPLAGIVHIGQIVKAVLEHSFSLKELRLREKDTPDKD</sequence>
<organism evidence="1 2">
    <name type="scientific">Marinobacter nauticus</name>
    <name type="common">Marinobacter hydrocarbonoclasticus</name>
    <name type="synonym">Marinobacter aquaeolei</name>
    <dbReference type="NCBI Taxonomy" id="2743"/>
    <lineage>
        <taxon>Bacteria</taxon>
        <taxon>Pseudomonadati</taxon>
        <taxon>Pseudomonadota</taxon>
        <taxon>Gammaproteobacteria</taxon>
        <taxon>Pseudomonadales</taxon>
        <taxon>Marinobacteraceae</taxon>
        <taxon>Marinobacter</taxon>
    </lineage>
</organism>
<evidence type="ECO:0000313" key="2">
    <source>
        <dbReference type="Proteomes" id="UP000469950"/>
    </source>
</evidence>
<dbReference type="Proteomes" id="UP000469950">
    <property type="component" value="Unassembled WGS sequence"/>
</dbReference>
<dbReference type="EMBL" id="WBMP01000009">
    <property type="protein sequence ID" value="KAE8545375.1"/>
    <property type="molecule type" value="Genomic_DNA"/>
</dbReference>
<accession>A0A833NAQ2</accession>
<reference evidence="1 2" key="1">
    <citation type="submission" date="2019-10" db="EMBL/GenBank/DDBJ databases">
        <title>Draft genome sequence of Marinobacter hydrocarbonoclasticus NCT7M from the microbiome of the marine copepod.</title>
        <authorList>
            <person name="Nuttall R."/>
            <person name="Sharma G."/>
            <person name="Moisander P."/>
        </authorList>
    </citation>
    <scope>NUCLEOTIDE SEQUENCE [LARGE SCALE GENOMIC DNA]</scope>
    <source>
        <strain evidence="1 2">NCT7M</strain>
    </source>
</reference>
<proteinExistence type="predicted"/>
<comment type="caution">
    <text evidence="1">The sequence shown here is derived from an EMBL/GenBank/DDBJ whole genome shotgun (WGS) entry which is preliminary data.</text>
</comment>
<dbReference type="AlphaFoldDB" id="A0A833NAQ2"/>
<gene>
    <name evidence="1" type="ORF">F6453_2347</name>
</gene>